<accession>A0A4V6A0A0</accession>
<dbReference type="Proteomes" id="UP000298663">
    <property type="component" value="Unassembled WGS sequence"/>
</dbReference>
<sequence>MEDPTTTTTSTTTTTTAPSTTTVIPITRRPTTTSTTTRRPTTATTKKPKCVGHQYDIYMVVEEQEQPEMPTAVANFIKYFESGSGNGVARFNGIPEQKMDLAAYSTPENFMEKFAIQNSLGSISPVEAGNLLQRVYFHDMPKAPYRSMKNLHKIVLMFHNTFFLPDSYTIEGMKAAGAGMTTYVVNYGKGHRSDAVKLAADMSKRVQNVGQLGASFPALKKIAEDIMKEDPCFIERKLKEQQKKKKCCNRQMCSRTAGYCG</sequence>
<gene>
    <name evidence="2" type="ORF">L596_022645</name>
</gene>
<feature type="region of interest" description="Disordered" evidence="1">
    <location>
        <begin position="1"/>
        <end position="47"/>
    </location>
</feature>
<reference evidence="2 3" key="2">
    <citation type="journal article" date="2019" name="G3 (Bethesda)">
        <title>Hybrid Assembly of the Genome of the Entomopathogenic Nematode Steinernema carpocapsae Identifies the X-Chromosome.</title>
        <authorList>
            <person name="Serra L."/>
            <person name="Macchietto M."/>
            <person name="Macias-Munoz A."/>
            <person name="McGill C.J."/>
            <person name="Rodriguez I.M."/>
            <person name="Rodriguez B."/>
            <person name="Murad R."/>
            <person name="Mortazavi A."/>
        </authorList>
    </citation>
    <scope>NUCLEOTIDE SEQUENCE [LARGE SCALE GENOMIC DNA]</scope>
    <source>
        <strain evidence="2 3">ALL</strain>
    </source>
</reference>
<evidence type="ECO:0000256" key="1">
    <source>
        <dbReference type="SAM" id="MobiDB-lite"/>
    </source>
</evidence>
<keyword evidence="3" id="KW-1185">Reference proteome</keyword>
<protein>
    <submittedName>
        <fullName evidence="2">Uncharacterized protein</fullName>
    </submittedName>
</protein>
<comment type="caution">
    <text evidence="2">The sequence shown here is derived from an EMBL/GenBank/DDBJ whole genome shotgun (WGS) entry which is preliminary data.</text>
</comment>
<dbReference type="AlphaFoldDB" id="A0A4V6A0A0"/>
<evidence type="ECO:0000313" key="3">
    <source>
        <dbReference type="Proteomes" id="UP000298663"/>
    </source>
</evidence>
<evidence type="ECO:0000313" key="2">
    <source>
        <dbReference type="EMBL" id="TKR70645.1"/>
    </source>
</evidence>
<dbReference type="EMBL" id="AZBU02000007">
    <property type="protein sequence ID" value="TKR70645.1"/>
    <property type="molecule type" value="Genomic_DNA"/>
</dbReference>
<organism evidence="2 3">
    <name type="scientific">Steinernema carpocapsae</name>
    <name type="common">Entomopathogenic nematode</name>
    <dbReference type="NCBI Taxonomy" id="34508"/>
    <lineage>
        <taxon>Eukaryota</taxon>
        <taxon>Metazoa</taxon>
        <taxon>Ecdysozoa</taxon>
        <taxon>Nematoda</taxon>
        <taxon>Chromadorea</taxon>
        <taxon>Rhabditida</taxon>
        <taxon>Tylenchina</taxon>
        <taxon>Panagrolaimomorpha</taxon>
        <taxon>Strongyloidoidea</taxon>
        <taxon>Steinernematidae</taxon>
        <taxon>Steinernema</taxon>
    </lineage>
</organism>
<reference evidence="2 3" key="1">
    <citation type="journal article" date="2015" name="Genome Biol.">
        <title>Comparative genomics of Steinernema reveals deeply conserved gene regulatory networks.</title>
        <authorList>
            <person name="Dillman A.R."/>
            <person name="Macchietto M."/>
            <person name="Porter C.F."/>
            <person name="Rogers A."/>
            <person name="Williams B."/>
            <person name="Antoshechkin I."/>
            <person name="Lee M.M."/>
            <person name="Goodwin Z."/>
            <person name="Lu X."/>
            <person name="Lewis E.E."/>
            <person name="Goodrich-Blair H."/>
            <person name="Stock S.P."/>
            <person name="Adams B.J."/>
            <person name="Sternberg P.W."/>
            <person name="Mortazavi A."/>
        </authorList>
    </citation>
    <scope>NUCLEOTIDE SEQUENCE [LARGE SCALE GENOMIC DNA]</scope>
    <source>
        <strain evidence="2 3">ALL</strain>
    </source>
</reference>
<name>A0A4V6A0A0_STECR</name>
<feature type="compositionally biased region" description="Low complexity" evidence="1">
    <location>
        <begin position="1"/>
        <end position="45"/>
    </location>
</feature>
<proteinExistence type="predicted"/>